<accession>A0A1I1XPB4</accession>
<dbReference type="STRING" id="385682.SAMN05444380_10694"/>
<proteinExistence type="predicted"/>
<evidence type="ECO:0000256" key="4">
    <source>
        <dbReference type="ARBA" id="ARBA00023136"/>
    </source>
</evidence>
<evidence type="ECO:0000256" key="5">
    <source>
        <dbReference type="SAM" id="Phobius"/>
    </source>
</evidence>
<sequence length="206" mass="23388">MKSADSIQGSIMEAKEPITTARMYRQLGLRIRNLIVHPAREWQNIHNQQASFNDMMSTFALPLIGMVALATFISHLINQQAFIIELALKRVGVEFAALFGGLFVAWFFIFRVMKYFHFVSSRDVAARLAIYSSSALYLVLLITALIPEVFFLQIFMFYAFFLIWTGVGNLEGPTPIQKNWFTLVAGLAVLGFPFLIRTILLNLITI</sequence>
<dbReference type="AlphaFoldDB" id="A0A1I1XPB4"/>
<gene>
    <name evidence="7" type="ORF">SAMN05444380_10694</name>
</gene>
<comment type="subcellular location">
    <subcellularLocation>
        <location evidence="1">Membrane</location>
        <topology evidence="1">Multi-pass membrane protein</topology>
    </subcellularLocation>
</comment>
<feature type="transmembrane region" description="Helical" evidence="5">
    <location>
        <begin position="180"/>
        <end position="204"/>
    </location>
</feature>
<evidence type="ECO:0000256" key="3">
    <source>
        <dbReference type="ARBA" id="ARBA00022989"/>
    </source>
</evidence>
<keyword evidence="4 5" id="KW-0472">Membrane</keyword>
<dbReference type="InParanoid" id="A0A1I1XPB4"/>
<dbReference type="eggNOG" id="ENOG5032UIZ">
    <property type="taxonomic scope" value="Bacteria"/>
</dbReference>
<feature type="domain" description="Yip1" evidence="6">
    <location>
        <begin position="34"/>
        <end position="195"/>
    </location>
</feature>
<feature type="transmembrane region" description="Helical" evidence="5">
    <location>
        <begin position="95"/>
        <end position="113"/>
    </location>
</feature>
<feature type="transmembrane region" description="Helical" evidence="5">
    <location>
        <begin position="134"/>
        <end position="160"/>
    </location>
</feature>
<evidence type="ECO:0000313" key="7">
    <source>
        <dbReference type="EMBL" id="SFE08498.1"/>
    </source>
</evidence>
<evidence type="ECO:0000313" key="8">
    <source>
        <dbReference type="Proteomes" id="UP000181976"/>
    </source>
</evidence>
<name>A0A1I1XPB4_9BACT</name>
<dbReference type="Pfam" id="PF04893">
    <property type="entry name" value="Yip1"/>
    <property type="match status" value="1"/>
</dbReference>
<dbReference type="Proteomes" id="UP000181976">
    <property type="component" value="Unassembled WGS sequence"/>
</dbReference>
<evidence type="ECO:0000256" key="1">
    <source>
        <dbReference type="ARBA" id="ARBA00004141"/>
    </source>
</evidence>
<protein>
    <recommendedName>
        <fullName evidence="6">Yip1 domain-containing protein</fullName>
    </recommendedName>
</protein>
<dbReference type="InterPro" id="IPR006977">
    <property type="entry name" value="Yip1_dom"/>
</dbReference>
<keyword evidence="2 5" id="KW-0812">Transmembrane</keyword>
<reference evidence="7 8" key="1">
    <citation type="submission" date="2016-10" db="EMBL/GenBank/DDBJ databases">
        <authorList>
            <person name="de Groot N.N."/>
        </authorList>
    </citation>
    <scope>NUCLEOTIDE SEQUENCE [LARGE SCALE GENOMIC DNA]</scope>
    <source>
        <strain evidence="7 8">DSM 19012</strain>
    </source>
</reference>
<keyword evidence="8" id="KW-1185">Reference proteome</keyword>
<dbReference type="EMBL" id="FONA01000006">
    <property type="protein sequence ID" value="SFE08498.1"/>
    <property type="molecule type" value="Genomic_DNA"/>
</dbReference>
<keyword evidence="3 5" id="KW-1133">Transmembrane helix</keyword>
<evidence type="ECO:0000259" key="6">
    <source>
        <dbReference type="Pfam" id="PF04893"/>
    </source>
</evidence>
<organism evidence="7 8">
    <name type="scientific">Thermophagus xiamenensis</name>
    <dbReference type="NCBI Taxonomy" id="385682"/>
    <lineage>
        <taxon>Bacteria</taxon>
        <taxon>Pseudomonadati</taxon>
        <taxon>Bacteroidota</taxon>
        <taxon>Bacteroidia</taxon>
        <taxon>Marinilabiliales</taxon>
        <taxon>Marinilabiliaceae</taxon>
        <taxon>Thermophagus</taxon>
    </lineage>
</organism>
<feature type="transmembrane region" description="Helical" evidence="5">
    <location>
        <begin position="59"/>
        <end position="83"/>
    </location>
</feature>
<dbReference type="RefSeq" id="WP_237706119.1">
    <property type="nucleotide sequence ID" value="NZ_AFSL01000041.1"/>
</dbReference>
<evidence type="ECO:0000256" key="2">
    <source>
        <dbReference type="ARBA" id="ARBA00022692"/>
    </source>
</evidence>
<dbReference type="GO" id="GO:0016020">
    <property type="term" value="C:membrane"/>
    <property type="evidence" value="ECO:0007669"/>
    <property type="project" value="UniProtKB-SubCell"/>
</dbReference>